<keyword evidence="1" id="KW-0732">Signal</keyword>
<evidence type="ECO:0000313" key="2">
    <source>
        <dbReference type="EMBL" id="AHG93069.1"/>
    </source>
</evidence>
<evidence type="ECO:0008006" key="4">
    <source>
        <dbReference type="Google" id="ProtNLM"/>
    </source>
</evidence>
<evidence type="ECO:0000256" key="1">
    <source>
        <dbReference type="SAM" id="SignalP"/>
    </source>
</evidence>
<protein>
    <recommendedName>
        <fullName evidence="4">Lipoprotein</fullName>
    </recommendedName>
</protein>
<dbReference type="KEGG" id="gba:J421_5534"/>
<evidence type="ECO:0000313" key="3">
    <source>
        <dbReference type="Proteomes" id="UP000019151"/>
    </source>
</evidence>
<proteinExistence type="predicted"/>
<geneLocation type="plasmid" evidence="2 3">
    <name>1</name>
</geneLocation>
<feature type="signal peptide" evidence="1">
    <location>
        <begin position="1"/>
        <end position="22"/>
    </location>
</feature>
<keyword evidence="2" id="KW-0614">Plasmid</keyword>
<dbReference type="AlphaFoldDB" id="W0RPZ1"/>
<dbReference type="EMBL" id="CP007129">
    <property type="protein sequence ID" value="AHG93069.1"/>
    <property type="molecule type" value="Genomic_DNA"/>
</dbReference>
<gene>
    <name evidence="2" type="ORF">J421_5534</name>
</gene>
<dbReference type="RefSeq" id="WP_025414379.1">
    <property type="nucleotide sequence ID" value="NZ_CP007129.1"/>
</dbReference>
<accession>W0RPZ1</accession>
<sequence>MARRAPLIPLLVALASACGARAPRETLRLYPPDATARLDPNGFLLNPRWLGTAPGEVPNIEQRCRFRVATAHLERRTPVVTRDGCLSEDERRVVTLNEAAPTLVLGAVCVTGGKTGNVRGHVNWFPVTATGLLRWDSYSPSAVTDQDVTLRFLTRAPNAVAHANEPFGAGDDPSPGDTARAYHIEFYNRETLERLPDAAHGFWRTLKSAMLSRDAARALLKDRVATVTGVFGVDGVHGFQSELHPVFAISVLAGVERSADRVTEQWAVMVRNLGSEGDCSSGTLPLVTSPPTDTVQDFVVDLGAIAGAERPDVRLRDAWTSDARFVPRAEVVAEASGAWRVYVHVRHPRPRPAEPDYLFLGTIEVERAAQPNEMPAARLASWLPPADARPPVQLPSTGAMTRLVAPEGGPPPAVPLAATAITGSPGATALVRQRPVYLAPIPAQSIVDDAATHAPPTIARAERTPGWPLFDSVLVGCVTEGRRDPMCRSGERITLGATYSDDGGLRPFAALYLFPHRRVYEQENSFLQMFLHVLGYRFDVRRDRYVPFVRRDSAVIYEAPRDGWSLRASPFVSPNTVRLGDHVVLMPYSIANVGVSTLGWRRTQLAGGLGGGLHAQLWYTDVLAEAQRLSRAGHYGSQWTLSLAALAPIPGPWGRR</sequence>
<dbReference type="PROSITE" id="PS51257">
    <property type="entry name" value="PROKAR_LIPOPROTEIN"/>
    <property type="match status" value="1"/>
</dbReference>
<name>W0RPZ1_9BACT</name>
<dbReference type="Proteomes" id="UP000019151">
    <property type="component" value="Plasmid 1"/>
</dbReference>
<dbReference type="HOGENOM" id="CLU_417840_0_0_0"/>
<feature type="chain" id="PRO_5004794416" description="Lipoprotein" evidence="1">
    <location>
        <begin position="23"/>
        <end position="656"/>
    </location>
</feature>
<dbReference type="InParanoid" id="W0RPZ1"/>
<organism evidence="2 3">
    <name type="scientific">Gemmatirosa kalamazoonensis</name>
    <dbReference type="NCBI Taxonomy" id="861299"/>
    <lineage>
        <taxon>Bacteria</taxon>
        <taxon>Pseudomonadati</taxon>
        <taxon>Gemmatimonadota</taxon>
        <taxon>Gemmatimonadia</taxon>
        <taxon>Gemmatimonadales</taxon>
        <taxon>Gemmatimonadaceae</taxon>
        <taxon>Gemmatirosa</taxon>
    </lineage>
</organism>
<reference evidence="2 3" key="1">
    <citation type="journal article" date="2014" name="Genome Announc.">
        <title>Genome Sequence and Methylome of Soil Bacterium Gemmatirosa kalamazoonensis KBS708T, a Member of the Rarely Cultivated Gemmatimonadetes Phylum.</title>
        <authorList>
            <person name="Debruyn J.M."/>
            <person name="Radosevich M."/>
            <person name="Wommack K.E."/>
            <person name="Polson S.W."/>
            <person name="Hauser L.J."/>
            <person name="Fawaz M.N."/>
            <person name="Korlach J."/>
            <person name="Tsai Y.C."/>
        </authorList>
    </citation>
    <scope>NUCLEOTIDE SEQUENCE [LARGE SCALE GENOMIC DNA]</scope>
    <source>
        <strain evidence="2 3">KBS708</strain>
        <plasmid evidence="3">Plasmid 1</plasmid>
    </source>
</reference>
<keyword evidence="3" id="KW-1185">Reference proteome</keyword>